<evidence type="ECO:0000313" key="11">
    <source>
        <dbReference type="Proteomes" id="UP000585905"/>
    </source>
</evidence>
<evidence type="ECO:0000256" key="6">
    <source>
        <dbReference type="PIRSR" id="PIRSR000429-1"/>
    </source>
</evidence>
<dbReference type="CDD" id="cd00751">
    <property type="entry name" value="thiolase"/>
    <property type="match status" value="1"/>
</dbReference>
<dbReference type="NCBIfam" id="TIGR01930">
    <property type="entry name" value="AcCoA-C-Actrans"/>
    <property type="match status" value="1"/>
</dbReference>
<dbReference type="PANTHER" id="PTHR18919:SF107">
    <property type="entry name" value="ACETYL-COA ACETYLTRANSFERASE, CYTOSOLIC"/>
    <property type="match status" value="1"/>
</dbReference>
<dbReference type="SUPFAM" id="SSF53901">
    <property type="entry name" value="Thiolase-like"/>
    <property type="match status" value="2"/>
</dbReference>
<evidence type="ECO:0000256" key="7">
    <source>
        <dbReference type="RuleBase" id="RU003557"/>
    </source>
</evidence>
<dbReference type="AlphaFoldDB" id="A0A839E384"/>
<dbReference type="InterPro" id="IPR002155">
    <property type="entry name" value="Thiolase"/>
</dbReference>
<proteinExistence type="inferred from homology"/>
<evidence type="ECO:0000256" key="1">
    <source>
        <dbReference type="ARBA" id="ARBA00010982"/>
    </source>
</evidence>
<evidence type="ECO:0000313" key="10">
    <source>
        <dbReference type="EMBL" id="MBA8846811.1"/>
    </source>
</evidence>
<accession>A0A839E384</accession>
<keyword evidence="4 7" id="KW-0012">Acyltransferase</keyword>
<evidence type="ECO:0000256" key="4">
    <source>
        <dbReference type="ARBA" id="ARBA00023315"/>
    </source>
</evidence>
<dbReference type="InterPro" id="IPR020617">
    <property type="entry name" value="Thiolase_C"/>
</dbReference>
<name>A0A839E384_9MICO</name>
<protein>
    <recommendedName>
        <fullName evidence="5">Probable acetyl-CoA acetyltransferase</fullName>
        <ecNumber evidence="2">2.3.1.9</ecNumber>
    </recommendedName>
</protein>
<dbReference type="PROSITE" id="PS00099">
    <property type="entry name" value="THIOLASE_3"/>
    <property type="match status" value="1"/>
</dbReference>
<dbReference type="PIRSF" id="PIRSF000429">
    <property type="entry name" value="Ac-CoA_Ac_transf"/>
    <property type="match status" value="1"/>
</dbReference>
<dbReference type="PROSITE" id="PS00737">
    <property type="entry name" value="THIOLASE_2"/>
    <property type="match status" value="1"/>
</dbReference>
<gene>
    <name evidence="10" type="ORF">FHX53_000375</name>
</gene>
<dbReference type="InterPro" id="IPR020616">
    <property type="entry name" value="Thiolase_N"/>
</dbReference>
<dbReference type="Gene3D" id="3.40.47.10">
    <property type="match status" value="1"/>
</dbReference>
<dbReference type="Pfam" id="PF02803">
    <property type="entry name" value="Thiolase_C"/>
    <property type="match status" value="1"/>
</dbReference>
<sequence length="393" mass="39723">MSDDIVIIGAARTPQGRARGALAPLTAVQLGTTAIAAALAESGLSPEAVSHVLMGQVLQAGSGQNPAHQAARAAGIPRSVPAMTLNKVCLSGAVAVVDAVRMLRLGDADVVVAGGQESMTNAPHLLPGSRLGWAYGTVSALDSVAHDGLTDTTDGISMGESTERHVSSLSITRVEQDEVAAASHQRAAAAHEAGRFAAELAPVEVPARGGSTTVIDDEGVRADSTVDSLARLRPAFAADGTITAGNASPLSDGAAALVLARESWAREQGATVLARVVDYGQVAGPDNSLHGQPARAIARALERAGWRADELDHVEINEAFAAVSLQSARDLDLDLAHVNPDGGAIALGHPIGASGARLTVHAAHSVAAGRARRAAIALCGGGGQGEAILLERA</sequence>
<feature type="domain" description="Thiolase N-terminal" evidence="8">
    <location>
        <begin position="5"/>
        <end position="263"/>
    </location>
</feature>
<dbReference type="Pfam" id="PF00108">
    <property type="entry name" value="Thiolase_N"/>
    <property type="match status" value="1"/>
</dbReference>
<evidence type="ECO:0000256" key="2">
    <source>
        <dbReference type="ARBA" id="ARBA00012705"/>
    </source>
</evidence>
<dbReference type="Proteomes" id="UP000585905">
    <property type="component" value="Unassembled WGS sequence"/>
</dbReference>
<dbReference type="EC" id="2.3.1.9" evidence="2"/>
<reference evidence="10 11" key="1">
    <citation type="submission" date="2020-07" db="EMBL/GenBank/DDBJ databases">
        <title>Sequencing the genomes of 1000 actinobacteria strains.</title>
        <authorList>
            <person name="Klenk H.-P."/>
        </authorList>
    </citation>
    <scope>NUCLEOTIDE SEQUENCE [LARGE SCALE GENOMIC DNA]</scope>
    <source>
        <strain evidence="10 11">DSM 19663</strain>
    </source>
</reference>
<feature type="domain" description="Thiolase C-terminal" evidence="9">
    <location>
        <begin position="271"/>
        <end position="392"/>
    </location>
</feature>
<dbReference type="PANTHER" id="PTHR18919">
    <property type="entry name" value="ACETYL-COA C-ACYLTRANSFERASE"/>
    <property type="match status" value="1"/>
</dbReference>
<feature type="active site" description="Proton acceptor" evidence="6">
    <location>
        <position position="379"/>
    </location>
</feature>
<evidence type="ECO:0000256" key="3">
    <source>
        <dbReference type="ARBA" id="ARBA00022679"/>
    </source>
</evidence>
<dbReference type="GO" id="GO:0003985">
    <property type="term" value="F:acetyl-CoA C-acetyltransferase activity"/>
    <property type="evidence" value="ECO:0007669"/>
    <property type="project" value="UniProtKB-EC"/>
</dbReference>
<evidence type="ECO:0000259" key="8">
    <source>
        <dbReference type="Pfam" id="PF00108"/>
    </source>
</evidence>
<keyword evidence="11" id="KW-1185">Reference proteome</keyword>
<comment type="similarity">
    <text evidence="1 7">Belongs to the thiolase-like superfamily. Thiolase family.</text>
</comment>
<dbReference type="EMBL" id="JACGWX010000001">
    <property type="protein sequence ID" value="MBA8846811.1"/>
    <property type="molecule type" value="Genomic_DNA"/>
</dbReference>
<feature type="active site" description="Acyl-thioester intermediate" evidence="6">
    <location>
        <position position="89"/>
    </location>
</feature>
<keyword evidence="3 7" id="KW-0808">Transferase</keyword>
<comment type="caution">
    <text evidence="10">The sequence shown here is derived from an EMBL/GenBank/DDBJ whole genome shotgun (WGS) entry which is preliminary data.</text>
</comment>
<feature type="active site" description="Proton acceptor" evidence="6">
    <location>
        <position position="349"/>
    </location>
</feature>
<evidence type="ECO:0000259" key="9">
    <source>
        <dbReference type="Pfam" id="PF02803"/>
    </source>
</evidence>
<dbReference type="InterPro" id="IPR016039">
    <property type="entry name" value="Thiolase-like"/>
</dbReference>
<evidence type="ECO:0000256" key="5">
    <source>
        <dbReference type="ARBA" id="ARBA00040529"/>
    </source>
</evidence>
<organism evidence="10 11">
    <name type="scientific">Microcella alkalica</name>
    <dbReference type="NCBI Taxonomy" id="355930"/>
    <lineage>
        <taxon>Bacteria</taxon>
        <taxon>Bacillati</taxon>
        <taxon>Actinomycetota</taxon>
        <taxon>Actinomycetes</taxon>
        <taxon>Micrococcales</taxon>
        <taxon>Microbacteriaceae</taxon>
        <taxon>Microcella</taxon>
    </lineage>
</organism>
<dbReference type="RefSeq" id="WP_182489661.1">
    <property type="nucleotide sequence ID" value="NZ_BAAAOV010000002.1"/>
</dbReference>
<dbReference type="InterPro" id="IPR020613">
    <property type="entry name" value="Thiolase_CS"/>
</dbReference>
<dbReference type="InterPro" id="IPR020610">
    <property type="entry name" value="Thiolase_AS"/>
</dbReference>